<accession>X1VCJ4</accession>
<organism evidence="1">
    <name type="scientific">marine sediment metagenome</name>
    <dbReference type="NCBI Taxonomy" id="412755"/>
    <lineage>
        <taxon>unclassified sequences</taxon>
        <taxon>metagenomes</taxon>
        <taxon>ecological metagenomes</taxon>
    </lineage>
</organism>
<evidence type="ECO:0000313" key="1">
    <source>
        <dbReference type="EMBL" id="GAJ03925.1"/>
    </source>
</evidence>
<reference evidence="1" key="1">
    <citation type="journal article" date="2014" name="Front. Microbiol.">
        <title>High frequency of phylogenetically diverse reductive dehalogenase-homologous genes in deep subseafloor sedimentary metagenomes.</title>
        <authorList>
            <person name="Kawai M."/>
            <person name="Futagami T."/>
            <person name="Toyoda A."/>
            <person name="Takaki Y."/>
            <person name="Nishi S."/>
            <person name="Hori S."/>
            <person name="Arai W."/>
            <person name="Tsubouchi T."/>
            <person name="Morono Y."/>
            <person name="Uchiyama I."/>
            <person name="Ito T."/>
            <person name="Fujiyama A."/>
            <person name="Inagaki F."/>
            <person name="Takami H."/>
        </authorList>
    </citation>
    <scope>NUCLEOTIDE SEQUENCE</scope>
    <source>
        <strain evidence="1">Expedition CK06-06</strain>
    </source>
</reference>
<dbReference type="EMBL" id="BARW01030224">
    <property type="protein sequence ID" value="GAJ03925.1"/>
    <property type="molecule type" value="Genomic_DNA"/>
</dbReference>
<proteinExistence type="predicted"/>
<dbReference type="AlphaFoldDB" id="X1VCJ4"/>
<gene>
    <name evidence="1" type="ORF">S12H4_48370</name>
</gene>
<name>X1VCJ4_9ZZZZ</name>
<feature type="non-terminal residue" evidence="1">
    <location>
        <position position="55"/>
    </location>
</feature>
<sequence>MGGIPNIFVQAIHSINGHIETISRLVVYLKVIIFSPFDPQSFYSAKFAYSVINMN</sequence>
<comment type="caution">
    <text evidence="1">The sequence shown here is derived from an EMBL/GenBank/DDBJ whole genome shotgun (WGS) entry which is preliminary data.</text>
</comment>
<protein>
    <submittedName>
        <fullName evidence="1">Uncharacterized protein</fullName>
    </submittedName>
</protein>